<dbReference type="GO" id="GO:0042742">
    <property type="term" value="P:defense response to bacterium"/>
    <property type="evidence" value="ECO:0007669"/>
    <property type="project" value="UniProtKB-KW"/>
</dbReference>
<evidence type="ECO:0000256" key="5">
    <source>
        <dbReference type="ARBA" id="ARBA00022588"/>
    </source>
</evidence>
<keyword evidence="5" id="KW-0399">Innate immunity</keyword>
<accession>A0A499U595</accession>
<proteinExistence type="evidence at transcript level"/>
<dbReference type="CDD" id="cd08544">
    <property type="entry name" value="Reeler"/>
    <property type="match status" value="1"/>
</dbReference>
<keyword evidence="3" id="KW-0964">Secreted</keyword>
<evidence type="ECO:0000259" key="10">
    <source>
        <dbReference type="PROSITE" id="PS51019"/>
    </source>
</evidence>
<dbReference type="GO" id="GO:0045087">
    <property type="term" value="P:innate immune response"/>
    <property type="evidence" value="ECO:0007669"/>
    <property type="project" value="UniProtKB-KW"/>
</dbReference>
<evidence type="ECO:0000256" key="3">
    <source>
        <dbReference type="ARBA" id="ARBA00022525"/>
    </source>
</evidence>
<dbReference type="InterPro" id="IPR042307">
    <property type="entry name" value="Reeler_sf"/>
</dbReference>
<evidence type="ECO:0000256" key="1">
    <source>
        <dbReference type="ARBA" id="ARBA00004613"/>
    </source>
</evidence>
<dbReference type="Pfam" id="PF02014">
    <property type="entry name" value="Reeler"/>
    <property type="match status" value="1"/>
</dbReference>
<evidence type="ECO:0000256" key="8">
    <source>
        <dbReference type="ARBA" id="ARBA00023022"/>
    </source>
</evidence>
<keyword evidence="4" id="KW-0929">Antimicrobial</keyword>
<evidence type="ECO:0000313" key="11">
    <source>
        <dbReference type="EMBL" id="BBE08154.1"/>
    </source>
</evidence>
<keyword evidence="7" id="KW-0391">Immunity</keyword>
<gene>
    <name evidence="11" type="primary">Defensin2</name>
</gene>
<dbReference type="FunFam" id="2.60.40.4060:FF:000003">
    <property type="entry name" value="Ferric chelate reductase 1"/>
    <property type="match status" value="1"/>
</dbReference>
<dbReference type="InterPro" id="IPR002861">
    <property type="entry name" value="Reeler_dom"/>
</dbReference>
<sequence>MFYPKVLFIVVAVIIGANAYPTGAPVDVCESMAPGHHGKPQTGEFPYEILIEKPDLKAGESTSVTIRAKEGHQFRGYMMQARTENKPIGVFTVPDSNSHTLDCGTGKANTVTQSNAKDKKELTVTWTAPENFKGKVIFYVTIVKVYDVFWVAHPSSPVNVS</sequence>
<feature type="chain" id="PRO_5020024008" evidence="9">
    <location>
        <begin position="20"/>
        <end position="161"/>
    </location>
</feature>
<organism evidence="11">
    <name type="scientific">Plautia stali</name>
    <name type="common">Stink bug</name>
    <dbReference type="NCBI Taxonomy" id="106108"/>
    <lineage>
        <taxon>Eukaryota</taxon>
        <taxon>Metazoa</taxon>
        <taxon>Ecdysozoa</taxon>
        <taxon>Arthropoda</taxon>
        <taxon>Hexapoda</taxon>
        <taxon>Insecta</taxon>
        <taxon>Pterygota</taxon>
        <taxon>Neoptera</taxon>
        <taxon>Paraneoptera</taxon>
        <taxon>Hemiptera</taxon>
        <taxon>Heteroptera</taxon>
        <taxon>Panheteroptera</taxon>
        <taxon>Pentatomomorpha</taxon>
        <taxon>Pentatomoidea</taxon>
        <taxon>Pentatomidae</taxon>
        <taxon>Pentatominae</taxon>
        <taxon>Plautia</taxon>
    </lineage>
</organism>
<evidence type="ECO:0000256" key="7">
    <source>
        <dbReference type="ARBA" id="ARBA00022859"/>
    </source>
</evidence>
<dbReference type="GO" id="GO:0016020">
    <property type="term" value="C:membrane"/>
    <property type="evidence" value="ECO:0007669"/>
    <property type="project" value="TreeGrafter"/>
</dbReference>
<comment type="subcellular location">
    <subcellularLocation>
        <location evidence="1">Secreted</location>
    </subcellularLocation>
</comment>
<dbReference type="EMBL" id="LC384145">
    <property type="protein sequence ID" value="BBE08154.1"/>
    <property type="molecule type" value="mRNA"/>
</dbReference>
<dbReference type="GO" id="GO:0005576">
    <property type="term" value="C:extracellular region"/>
    <property type="evidence" value="ECO:0007669"/>
    <property type="project" value="UniProtKB-SubCell"/>
</dbReference>
<protein>
    <submittedName>
        <fullName evidence="11">Antimicrobial peptide Defensin2</fullName>
    </submittedName>
</protein>
<dbReference type="InterPro" id="IPR051237">
    <property type="entry name" value="Ferric-chelate_Red/DefProt"/>
</dbReference>
<reference evidence="11" key="1">
    <citation type="journal article" date="2019" name="Proc. R. Soc. B">
        <title>Functional crosstalk across IMD and Toll pathways: insight into the evolution of incomplete immune cascades.</title>
        <authorList>
            <person name="Nishide Y."/>
            <person name="Kageyama D."/>
            <person name="Yokoi K."/>
            <person name="Jouraku A."/>
            <person name="Tanaka H."/>
            <person name="Futahashi R."/>
            <person name="Fukatsu T."/>
        </authorList>
    </citation>
    <scope>NUCLEOTIDE SEQUENCE</scope>
</reference>
<evidence type="ECO:0000256" key="6">
    <source>
        <dbReference type="ARBA" id="ARBA00022729"/>
    </source>
</evidence>
<dbReference type="PANTHER" id="PTHR45828:SF9">
    <property type="entry name" value="CELL WALL INTEGRITY AND STRESS RESPONSE COMPONENT 4-LIKE-RELATED"/>
    <property type="match status" value="1"/>
</dbReference>
<dbReference type="PANTHER" id="PTHR45828">
    <property type="entry name" value="CYTOCHROME B561/FERRIC REDUCTASE TRANSMEMBRANE"/>
    <property type="match status" value="1"/>
</dbReference>
<feature type="signal peptide" evidence="9">
    <location>
        <begin position="1"/>
        <end position="19"/>
    </location>
</feature>
<keyword evidence="8" id="KW-0044">Antibiotic</keyword>
<dbReference type="AlphaFoldDB" id="A0A499U595"/>
<dbReference type="GO" id="GO:0042832">
    <property type="term" value="P:defense response to protozoan"/>
    <property type="evidence" value="ECO:0007669"/>
    <property type="project" value="UniProtKB-ARBA"/>
</dbReference>
<dbReference type="Gene3D" id="2.60.40.4060">
    <property type="entry name" value="Reeler domain"/>
    <property type="match status" value="1"/>
</dbReference>
<evidence type="ECO:0000256" key="4">
    <source>
        <dbReference type="ARBA" id="ARBA00022529"/>
    </source>
</evidence>
<keyword evidence="6 9" id="KW-0732">Signal</keyword>
<evidence type="ECO:0000256" key="2">
    <source>
        <dbReference type="ARBA" id="ARBA00008501"/>
    </source>
</evidence>
<comment type="similarity">
    <text evidence="2">Belongs to the insect defense protein family.</text>
</comment>
<evidence type="ECO:0000256" key="9">
    <source>
        <dbReference type="SAM" id="SignalP"/>
    </source>
</evidence>
<name>A0A499U595_PLAST</name>
<dbReference type="PROSITE" id="PS51019">
    <property type="entry name" value="REELIN"/>
    <property type="match status" value="1"/>
</dbReference>
<feature type="domain" description="Reelin" evidence="10">
    <location>
        <begin position="10"/>
        <end position="161"/>
    </location>
</feature>